<sequence length="147" mass="16843">MNECSYFQINLNNSSQNQGQKGNNKSTNNIDGDQLKNDQINSLANQNSTKSKKGKNQVISFINKEQKTDILSCYDSCSVIFDDLVSQQIYKCLYQCISDISVDLQQQKEEQSLFHQYLEKQNSVQNSKFQQINGKQSIQQIEISLND</sequence>
<protein>
    <recommendedName>
        <fullName evidence="4">Tim10/DDP family zinc finger</fullName>
    </recommendedName>
</protein>
<dbReference type="AlphaFoldDB" id="A0A0V0QZX5"/>
<dbReference type="Proteomes" id="UP000054937">
    <property type="component" value="Unassembled WGS sequence"/>
</dbReference>
<feature type="region of interest" description="Disordered" evidence="1">
    <location>
        <begin position="13"/>
        <end position="35"/>
    </location>
</feature>
<dbReference type="EMBL" id="LDAU01000080">
    <property type="protein sequence ID" value="KRX07777.1"/>
    <property type="molecule type" value="Genomic_DNA"/>
</dbReference>
<gene>
    <name evidence="2" type="ORF">PPERSA_07527</name>
</gene>
<evidence type="ECO:0000313" key="3">
    <source>
        <dbReference type="Proteomes" id="UP000054937"/>
    </source>
</evidence>
<evidence type="ECO:0000256" key="1">
    <source>
        <dbReference type="SAM" id="MobiDB-lite"/>
    </source>
</evidence>
<reference evidence="2 3" key="1">
    <citation type="journal article" date="2015" name="Sci. Rep.">
        <title>Genome of the facultative scuticociliatosis pathogen Pseudocohnilembus persalinus provides insight into its virulence through horizontal gene transfer.</title>
        <authorList>
            <person name="Xiong J."/>
            <person name="Wang G."/>
            <person name="Cheng J."/>
            <person name="Tian M."/>
            <person name="Pan X."/>
            <person name="Warren A."/>
            <person name="Jiang C."/>
            <person name="Yuan D."/>
            <person name="Miao W."/>
        </authorList>
    </citation>
    <scope>NUCLEOTIDE SEQUENCE [LARGE SCALE GENOMIC DNA]</scope>
    <source>
        <strain evidence="2">36N120E</strain>
    </source>
</reference>
<evidence type="ECO:0008006" key="4">
    <source>
        <dbReference type="Google" id="ProtNLM"/>
    </source>
</evidence>
<keyword evidence="3" id="KW-1185">Reference proteome</keyword>
<evidence type="ECO:0000313" key="2">
    <source>
        <dbReference type="EMBL" id="KRX07777.1"/>
    </source>
</evidence>
<organism evidence="2 3">
    <name type="scientific">Pseudocohnilembus persalinus</name>
    <name type="common">Ciliate</name>
    <dbReference type="NCBI Taxonomy" id="266149"/>
    <lineage>
        <taxon>Eukaryota</taxon>
        <taxon>Sar</taxon>
        <taxon>Alveolata</taxon>
        <taxon>Ciliophora</taxon>
        <taxon>Intramacronucleata</taxon>
        <taxon>Oligohymenophorea</taxon>
        <taxon>Scuticociliatia</taxon>
        <taxon>Philasterida</taxon>
        <taxon>Pseudocohnilembidae</taxon>
        <taxon>Pseudocohnilembus</taxon>
    </lineage>
</organism>
<proteinExistence type="predicted"/>
<dbReference type="InParanoid" id="A0A0V0QZX5"/>
<feature type="compositionally biased region" description="Low complexity" evidence="1">
    <location>
        <begin position="13"/>
        <end position="29"/>
    </location>
</feature>
<accession>A0A0V0QZX5</accession>
<comment type="caution">
    <text evidence="2">The sequence shown here is derived from an EMBL/GenBank/DDBJ whole genome shotgun (WGS) entry which is preliminary data.</text>
</comment>
<name>A0A0V0QZX5_PSEPJ</name>